<dbReference type="Pfam" id="PF02668">
    <property type="entry name" value="TauD"/>
    <property type="match status" value="1"/>
</dbReference>
<protein>
    <recommendedName>
        <fullName evidence="3">TauD/TfdA-like domain-containing protein</fullName>
    </recommendedName>
</protein>
<feature type="compositionally biased region" description="Low complexity" evidence="2">
    <location>
        <begin position="115"/>
        <end position="128"/>
    </location>
</feature>
<feature type="compositionally biased region" description="Polar residues" evidence="2">
    <location>
        <begin position="85"/>
        <end position="105"/>
    </location>
</feature>
<dbReference type="GO" id="GO:0016491">
    <property type="term" value="F:oxidoreductase activity"/>
    <property type="evidence" value="ECO:0007669"/>
    <property type="project" value="UniProtKB-KW"/>
</dbReference>
<gene>
    <name evidence="4" type="ORF">HO133_006761</name>
</gene>
<feature type="compositionally biased region" description="Polar residues" evidence="2">
    <location>
        <begin position="62"/>
        <end position="71"/>
    </location>
</feature>
<feature type="region of interest" description="Disordered" evidence="2">
    <location>
        <begin position="1"/>
        <end position="150"/>
    </location>
</feature>
<accession>A0A8H6C6T6</accession>
<dbReference type="PANTHER" id="PTHR35392:SF3">
    <property type="entry name" value="ZN(2)-C6 FUNGAL-TYPE DOMAIN-CONTAINING PROTEIN"/>
    <property type="match status" value="1"/>
</dbReference>
<organism evidence="4 5">
    <name type="scientific">Letharia lupina</name>
    <dbReference type="NCBI Taxonomy" id="560253"/>
    <lineage>
        <taxon>Eukaryota</taxon>
        <taxon>Fungi</taxon>
        <taxon>Dikarya</taxon>
        <taxon>Ascomycota</taxon>
        <taxon>Pezizomycotina</taxon>
        <taxon>Lecanoromycetes</taxon>
        <taxon>OSLEUM clade</taxon>
        <taxon>Lecanoromycetidae</taxon>
        <taxon>Lecanorales</taxon>
        <taxon>Lecanorineae</taxon>
        <taxon>Parmeliaceae</taxon>
        <taxon>Letharia</taxon>
    </lineage>
</organism>
<dbReference type="RefSeq" id="XP_037147094.1">
    <property type="nucleotide sequence ID" value="XM_037297658.1"/>
</dbReference>
<keyword evidence="5" id="KW-1185">Reference proteome</keyword>
<dbReference type="PANTHER" id="PTHR35392">
    <property type="entry name" value="ZN(II)2CYS6 TRANSCRIPTION FACTOR (EUROFUNG)-RELATED-RELATED"/>
    <property type="match status" value="1"/>
</dbReference>
<dbReference type="InterPro" id="IPR052973">
    <property type="entry name" value="Fungal_sec-metab_reg_TF"/>
</dbReference>
<dbReference type="InterPro" id="IPR003819">
    <property type="entry name" value="TauD/TfdA-like"/>
</dbReference>
<dbReference type="Gene3D" id="3.60.130.10">
    <property type="entry name" value="Clavaminate synthase-like"/>
    <property type="match status" value="1"/>
</dbReference>
<feature type="domain" description="TauD/TfdA-like" evidence="3">
    <location>
        <begin position="767"/>
        <end position="1026"/>
    </location>
</feature>
<dbReference type="GeneID" id="59335162"/>
<evidence type="ECO:0000259" key="3">
    <source>
        <dbReference type="Pfam" id="PF02668"/>
    </source>
</evidence>
<name>A0A8H6C6T6_9LECA</name>
<evidence type="ECO:0000313" key="4">
    <source>
        <dbReference type="EMBL" id="KAF6217659.1"/>
    </source>
</evidence>
<sequence>MSTSNSNGLFHARYTSSPEDPMSQESSRAFDIDSERSLIGIPPADPDEHDRGLNFFYDPWTRQPSQTSASEGSEVEYAIPEESFEASTSDHSTSLPQVMTPQSNLDVPRMDDPQSRLNGSSLSSASRLDVPYTPSASRPASVGSHGVQSSSILLQAHSRSWTSDGRTPPPLSPAAEITSSDLIDPLVGINDPRNTIILNQDDIDFLQPLIAQEGHGQPHNSDDGVSALHDRGQNRRHDSPYSRKLAEKTKTKKKESRNSKSDPSALVTRHRNDPRTQVVKKERRALTEDERERARRLREIGVCLRCLWNHEPCGLGDVCPRCSALTMPRIWMMPCVRMRLSEALLHRTGALSFPKGLPGIDAWTSRINVPVSLYNIGSADKSSRPESRPRLQIVCREHTPILGVRTSKSWTKGTNKIDIHLPTYAMTDFQLRGAAKKMDELIDRHYETLVAELKIDQDEIVVGTLSEAIRQADKCPTLKNALKISVMSRLASKSFNIYGPKTLGIQREQDPDCPYYDRIPIPPLLDAQIDSLWMARMADIRRKVLTKLRAMIARRGREDWLNIFLTILVLLFNLEFIYHNQLEQTKHYQERTHRQQSMLESWEYSAKNLMAHFHTICHGNLPLKVDWNEEVRNAAMVDDKSLAFLTQLKDLVVSRDEELNTLAKGAPGEPLVWISALFLPPKGDSHDSSEYYPSIKSSAWLKSAAAHQCLKPSITDAANLEQEVSLKRLQTLTRQAPYVWHLSPEEIENVEESVRSFSDSGLPLNAINSRSFPLTQGLRSKLKDVLNSVYGAQQFLVISGLRSSRHNDIENVIIHTGLSSHVGSKRGMAGREGGDNTVLQHITSMPAEENGKAGQYHGPPNQNRDIPFHTDNGDIVSLFTVSRSETGGSLYLADSNAVYQELASLRPELAHALCSNWTMVSPSPAKAFDTRPIAFPNHFPGGVLINFSRARITGTPSAPRPPSLPPLTSTQRLALDALHALAAKLAVEIQLQPGDMVFFNNLTMMHARDAFVDNEAAGLKRHLLRLLLRDEEAAYELPQQLRETWRALYEHKVGEEVFPVEEELFTFACSH</sequence>
<dbReference type="EMBL" id="JACCJB010000026">
    <property type="protein sequence ID" value="KAF6217659.1"/>
    <property type="molecule type" value="Genomic_DNA"/>
</dbReference>
<dbReference type="SUPFAM" id="SSF51197">
    <property type="entry name" value="Clavaminate synthase-like"/>
    <property type="match status" value="1"/>
</dbReference>
<dbReference type="AlphaFoldDB" id="A0A8H6C6T6"/>
<proteinExistence type="predicted"/>
<evidence type="ECO:0000313" key="5">
    <source>
        <dbReference type="Proteomes" id="UP000593566"/>
    </source>
</evidence>
<dbReference type="InterPro" id="IPR042098">
    <property type="entry name" value="TauD-like_sf"/>
</dbReference>
<feature type="region of interest" description="Disordered" evidence="2">
    <location>
        <begin position="213"/>
        <end position="285"/>
    </location>
</feature>
<reference evidence="4 5" key="1">
    <citation type="journal article" date="2020" name="Genomics">
        <title>Complete, high-quality genomes from long-read metagenomic sequencing of two wolf lichen thalli reveals enigmatic genome architecture.</title>
        <authorList>
            <person name="McKenzie S.K."/>
            <person name="Walston R.F."/>
            <person name="Allen J.L."/>
        </authorList>
    </citation>
    <scope>NUCLEOTIDE SEQUENCE [LARGE SCALE GENOMIC DNA]</scope>
    <source>
        <strain evidence="4">WasteWater1</strain>
    </source>
</reference>
<comment type="caution">
    <text evidence="4">The sequence shown here is derived from an EMBL/GenBank/DDBJ whole genome shotgun (WGS) entry which is preliminary data.</text>
</comment>
<feature type="compositionally biased region" description="Polar residues" evidence="2">
    <location>
        <begin position="1"/>
        <end position="27"/>
    </location>
</feature>
<feature type="compositionally biased region" description="Basic and acidic residues" evidence="2">
    <location>
        <begin position="228"/>
        <end position="249"/>
    </location>
</feature>
<evidence type="ECO:0000256" key="2">
    <source>
        <dbReference type="SAM" id="MobiDB-lite"/>
    </source>
</evidence>
<dbReference type="Proteomes" id="UP000593566">
    <property type="component" value="Unassembled WGS sequence"/>
</dbReference>
<evidence type="ECO:0000256" key="1">
    <source>
        <dbReference type="ARBA" id="ARBA00023002"/>
    </source>
</evidence>
<keyword evidence="1" id="KW-0560">Oxidoreductase</keyword>